<dbReference type="Proteomes" id="UP000317646">
    <property type="component" value="Unassembled WGS sequence"/>
</dbReference>
<gene>
    <name evidence="1" type="ORF">EAH73_14975</name>
</gene>
<name>A0A502GU24_9BACT</name>
<dbReference type="GO" id="GO:0016787">
    <property type="term" value="F:hydrolase activity"/>
    <property type="evidence" value="ECO:0007669"/>
    <property type="project" value="UniProtKB-KW"/>
</dbReference>
<evidence type="ECO:0000313" key="1">
    <source>
        <dbReference type="EMBL" id="TPG64476.1"/>
    </source>
</evidence>
<proteinExistence type="predicted"/>
<reference evidence="1 2" key="1">
    <citation type="journal article" date="2019" name="Environ. Microbiol.">
        <title>Species interactions and distinct microbial communities in high Arctic permafrost affected cryosols are associated with the CH4 and CO2 gas fluxes.</title>
        <authorList>
            <person name="Altshuler I."/>
            <person name="Hamel J."/>
            <person name="Turney S."/>
            <person name="Magnuson E."/>
            <person name="Levesque R."/>
            <person name="Greer C."/>
            <person name="Whyte L.G."/>
        </authorList>
    </citation>
    <scope>NUCLEOTIDE SEQUENCE [LARGE SCALE GENOMIC DNA]</scope>
    <source>
        <strain evidence="1 2">S9.2P</strain>
    </source>
</reference>
<keyword evidence="1" id="KW-0378">Hydrolase</keyword>
<dbReference type="OrthoDB" id="9804993at2"/>
<evidence type="ECO:0000313" key="2">
    <source>
        <dbReference type="Proteomes" id="UP000317646"/>
    </source>
</evidence>
<organism evidence="1 2">
    <name type="scientific">Hymenobacter nivis</name>
    <dbReference type="NCBI Taxonomy" id="1850093"/>
    <lineage>
        <taxon>Bacteria</taxon>
        <taxon>Pseudomonadati</taxon>
        <taxon>Bacteroidota</taxon>
        <taxon>Cytophagia</taxon>
        <taxon>Cytophagales</taxon>
        <taxon>Hymenobacteraceae</taxon>
        <taxon>Hymenobacter</taxon>
    </lineage>
</organism>
<sequence length="179" mass="19250">MQKPARVFILPGLGSSGPQHWQTYFERLRPEFIRIEQRDWDTPDRAEWVATVAQALASEDLSRVVLVAHSLGCATVAHWAAQHGQAIRGALLVAPSDVETAHYAALPTTGFAPMPLQRLPFASTVVASSNDQWASAARARQFAAAWGSELVGLGPAGHINAESGHGAWPEGLALLGQWL</sequence>
<dbReference type="InterPro" id="IPR010662">
    <property type="entry name" value="RBBP9/YdeN"/>
</dbReference>
<comment type="caution">
    <text evidence="1">The sequence shown here is derived from an EMBL/GenBank/DDBJ whole genome shotgun (WGS) entry which is preliminary data.</text>
</comment>
<protein>
    <submittedName>
        <fullName evidence="1">Alpha/beta hydrolase</fullName>
    </submittedName>
</protein>
<dbReference type="AlphaFoldDB" id="A0A502GU24"/>
<dbReference type="Pfam" id="PF06821">
    <property type="entry name" value="Ser_hydrolase"/>
    <property type="match status" value="1"/>
</dbReference>
<keyword evidence="2" id="KW-1185">Reference proteome</keyword>
<dbReference type="EMBL" id="RCYZ01000006">
    <property type="protein sequence ID" value="TPG64476.1"/>
    <property type="molecule type" value="Genomic_DNA"/>
</dbReference>
<accession>A0A502GU24</accession>
<dbReference type="SUPFAM" id="SSF53474">
    <property type="entry name" value="alpha/beta-Hydrolases"/>
    <property type="match status" value="1"/>
</dbReference>
<dbReference type="Gene3D" id="3.40.50.1820">
    <property type="entry name" value="alpha/beta hydrolase"/>
    <property type="match status" value="1"/>
</dbReference>
<dbReference type="InterPro" id="IPR029058">
    <property type="entry name" value="AB_hydrolase_fold"/>
</dbReference>
<dbReference type="RefSeq" id="WP_140467971.1">
    <property type="nucleotide sequence ID" value="NZ_RCYZ01000006.1"/>
</dbReference>